<feature type="domain" description="SEC7" evidence="3">
    <location>
        <begin position="792"/>
        <end position="964"/>
    </location>
</feature>
<comment type="caution">
    <text evidence="4">The sequence shown here is derived from an EMBL/GenBank/DDBJ whole genome shotgun (WGS) entry which is preliminary data.</text>
</comment>
<feature type="region of interest" description="Disordered" evidence="2">
    <location>
        <begin position="959"/>
        <end position="1019"/>
    </location>
</feature>
<keyword evidence="5" id="KW-1185">Reference proteome</keyword>
<feature type="compositionally biased region" description="Basic and acidic residues" evidence="2">
    <location>
        <begin position="372"/>
        <end position="384"/>
    </location>
</feature>
<feature type="compositionally biased region" description="Polar residues" evidence="2">
    <location>
        <begin position="1107"/>
        <end position="1116"/>
    </location>
</feature>
<evidence type="ECO:0000313" key="4">
    <source>
        <dbReference type="EMBL" id="SPO03255.1"/>
    </source>
</evidence>
<keyword evidence="1" id="KW-0175">Coiled coil</keyword>
<feature type="region of interest" description="Disordered" evidence="2">
    <location>
        <begin position="210"/>
        <end position="265"/>
    </location>
</feature>
<feature type="compositionally biased region" description="Basic residues" evidence="2">
    <location>
        <begin position="1"/>
        <end position="10"/>
    </location>
</feature>
<dbReference type="InterPro" id="IPR041681">
    <property type="entry name" value="PH_9"/>
</dbReference>
<proteinExistence type="predicted"/>
<feature type="region of interest" description="Disordered" evidence="2">
    <location>
        <begin position="150"/>
        <end position="194"/>
    </location>
</feature>
<feature type="compositionally biased region" description="Low complexity" evidence="2">
    <location>
        <begin position="412"/>
        <end position="427"/>
    </location>
</feature>
<dbReference type="GO" id="GO:0032012">
    <property type="term" value="P:regulation of ARF protein signal transduction"/>
    <property type="evidence" value="ECO:0007669"/>
    <property type="project" value="InterPro"/>
</dbReference>
<organism evidence="4 5">
    <name type="scientific">Cephalotrichum gorgonifer</name>
    <dbReference type="NCBI Taxonomy" id="2041049"/>
    <lineage>
        <taxon>Eukaryota</taxon>
        <taxon>Fungi</taxon>
        <taxon>Dikarya</taxon>
        <taxon>Ascomycota</taxon>
        <taxon>Pezizomycotina</taxon>
        <taxon>Sordariomycetes</taxon>
        <taxon>Hypocreomycetidae</taxon>
        <taxon>Microascales</taxon>
        <taxon>Microascaceae</taxon>
        <taxon>Cephalotrichum</taxon>
    </lineage>
</organism>
<feature type="compositionally biased region" description="Polar residues" evidence="2">
    <location>
        <begin position="619"/>
        <end position="634"/>
    </location>
</feature>
<feature type="region of interest" description="Disordered" evidence="2">
    <location>
        <begin position="763"/>
        <end position="802"/>
    </location>
</feature>
<feature type="compositionally biased region" description="Low complexity" evidence="2">
    <location>
        <begin position="553"/>
        <end position="564"/>
    </location>
</feature>
<feature type="compositionally biased region" description="Low complexity" evidence="2">
    <location>
        <begin position="156"/>
        <end position="166"/>
    </location>
</feature>
<dbReference type="InterPro" id="IPR000904">
    <property type="entry name" value="Sec7_dom"/>
</dbReference>
<feature type="coiled-coil region" evidence="1">
    <location>
        <begin position="1473"/>
        <end position="1500"/>
    </location>
</feature>
<protein>
    <submittedName>
        <fullName evidence="4">Related to SEC7, component of non-clathrin vesicle coat</fullName>
    </submittedName>
</protein>
<dbReference type="PANTHER" id="PTHR10663">
    <property type="entry name" value="GUANYL-NUCLEOTIDE EXCHANGE FACTOR"/>
    <property type="match status" value="1"/>
</dbReference>
<feature type="compositionally biased region" description="Pro residues" evidence="2">
    <location>
        <begin position="521"/>
        <end position="536"/>
    </location>
</feature>
<reference evidence="4" key="1">
    <citation type="submission" date="2018-03" db="EMBL/GenBank/DDBJ databases">
        <authorList>
            <person name="Guldener U."/>
        </authorList>
    </citation>
    <scope>NUCLEOTIDE SEQUENCE</scope>
</reference>
<feature type="compositionally biased region" description="Polar residues" evidence="2">
    <location>
        <begin position="1413"/>
        <end position="1433"/>
    </location>
</feature>
<feature type="compositionally biased region" description="Polar residues" evidence="2">
    <location>
        <begin position="986"/>
        <end position="995"/>
    </location>
</feature>
<dbReference type="Proteomes" id="UP001187682">
    <property type="component" value="Unassembled WGS sequence"/>
</dbReference>
<feature type="region of interest" description="Disordered" evidence="2">
    <location>
        <begin position="307"/>
        <end position="723"/>
    </location>
</feature>
<dbReference type="PANTHER" id="PTHR10663:SF373">
    <property type="entry name" value="PH AND SEC7 DOMAIN-CONTAINING PROTEIN C11E3.11C"/>
    <property type="match status" value="1"/>
</dbReference>
<accession>A0AAE8SW04</accession>
<name>A0AAE8SW04_9PEZI</name>
<feature type="compositionally biased region" description="Polar residues" evidence="2">
    <location>
        <begin position="229"/>
        <end position="240"/>
    </location>
</feature>
<dbReference type="Pfam" id="PF01369">
    <property type="entry name" value="Sec7"/>
    <property type="match status" value="1"/>
</dbReference>
<dbReference type="GO" id="GO:0005085">
    <property type="term" value="F:guanyl-nucleotide exchange factor activity"/>
    <property type="evidence" value="ECO:0007669"/>
    <property type="project" value="InterPro"/>
</dbReference>
<dbReference type="InterPro" id="IPR035999">
    <property type="entry name" value="Sec7_dom_sf"/>
</dbReference>
<evidence type="ECO:0000259" key="3">
    <source>
        <dbReference type="PROSITE" id="PS50190"/>
    </source>
</evidence>
<feature type="compositionally biased region" description="Polar residues" evidence="2">
    <location>
        <begin position="646"/>
        <end position="655"/>
    </location>
</feature>
<feature type="region of interest" description="Disordered" evidence="2">
    <location>
        <begin position="1554"/>
        <end position="1573"/>
    </location>
</feature>
<feature type="compositionally biased region" description="Polar residues" evidence="2">
    <location>
        <begin position="766"/>
        <end position="775"/>
    </location>
</feature>
<dbReference type="Gene3D" id="2.30.29.30">
    <property type="entry name" value="Pleckstrin-homology domain (PH domain)/Phosphotyrosine-binding domain (PTB)"/>
    <property type="match status" value="1"/>
</dbReference>
<dbReference type="CDD" id="cd00171">
    <property type="entry name" value="Sec7"/>
    <property type="match status" value="1"/>
</dbReference>
<sequence>MPSPSKRHRPKNLDLDLSREPSSPADPVSILKSRNPTQQSLSNPKAPTARSRTNPPVSRRTVQAPPSPIRAQRADDHHPQPSTFPSDPRSFEAEDANMSNRDNDFVPRDSHDLSLANGQPTRDSLMANMLLSLDQLTLLGQANTTHMTLYDEPREGGYSSSYGPGSAVPDERTWTRTSKAPRPTPSSNYIHNHSYSYSSDLEVGDDAARITRGRRSNSSSNYHRPGPSRMSSMRESTPNSQPSPPRRLPTRGDKGSKSSSSNSMDAGYAQVIGSQRWAQGYAGRSSSFDYGNQRPDITQRPWQADFPESFLNDDYDAAPTPTVPGGPRRIPPPTPVNNTFVPPEPPPEPKTPTLERKRSGRSIKSLTASGRKGADSKFNMHREAIPPLPSFGDLDMESAPSPRVGYEKAKEAPLTAAPPTTSTATPQPKEKPGFFRRVFGSRTASATTNTGLDMQSSPSQFSTYSNDSSDRPGSTPRHVTPQTNREPTPPSREASAHPPNTLQKKPSSFFRRRKKSSAEPNNPPVPSHDDVPPVPTHPLVLPVSLEPNNGVLSAGAAEPSPASSLRKVMSPYLRANGTPAQSPLVGDVESYPTNDTERYQRDFSPDYERSPNATIRPVQDSTPSRARPSYTNADTAMREPPEAPSPSETRNNSFLNLDPPSDTEWDVVVSTKSSKGATTTSGAKAGSVPAAEKGAGEPARQTREKHAADLDTTDGHLAAHDSRDLRDDTFRPIRRRIRAALEITDSEEDGHSPTLALPIEGARSATGPSVISSASGAKPTGGDKSSPAMEGESPKTGPKIFKTTEHMDTTPIDEPHFVVGDPSEDDRQKAQRIFDGNEDFIQKDKAAAWMGAEGPVRQRTLRAYMELYDFSNLSILASLREICGRLVLRGETQQVDRILAAFSTRWADCNPNHGFKSTDAVHTICYSIMLLNTDLHMADIEQKMTRGQFIKNTLATIQQAHEEPSPEAAGGPGATSGNGLMLTVDEAQSSTNKSKPPNRFSFIPPSRTDTDVSDAPATDSCGPLVKTPFDGNMKAWEGQVEIVLKDIYASIRDERLPLFGAETEQYQSGPASQSNLSVMGMLKRTPSVLSKAPSEGQSSMRGRIAENSRTNASRWASKSRSRHRLAANGFSSSRTSFDDNNSMWSPSSSSATWSRQSLGRTHVSMSMDSFGSSWPRGDYQQSIGFANALSQAIIREDVPVGKAASIMSEEVGMAPPLLEDESLELAGPPWVKEGIVTHKHHLDGIERKAKDRQWTEVFAVVQKGTLSLFSFTPNKSLRNKARSARNKGGQNGPIQVGGGNWQENATNLGSFNLRQSLASALPSPGYSRSRPHVWALSLPTGAVHLFQVGTPEIIKEFVTTANYWSARLSTHPLVGGISNIEYGWGEAIVNNPLAAAVNEANGGGIAPERITRPGSSATTGPGRASMQSGRSFRSGSFDYGSGGPGSGGRHKLPSDRIHIAEWAPPTQSMRASNLGEEQQLRTLEAYVKSIEEELQAHNQLRSPMLVAFSPRGHNAAKAMANWERKSAYLLREIVKFRTYVDCLQQADVKKREIYQERDERNKELYGEGGEEEN</sequence>
<feature type="region of interest" description="Disordered" evidence="2">
    <location>
        <begin position="1281"/>
        <end position="1300"/>
    </location>
</feature>
<feature type="region of interest" description="Disordered" evidence="2">
    <location>
        <begin position="1"/>
        <end position="119"/>
    </location>
</feature>
<feature type="compositionally biased region" description="Basic and acidic residues" evidence="2">
    <location>
        <begin position="101"/>
        <end position="112"/>
    </location>
</feature>
<feature type="compositionally biased region" description="Basic and acidic residues" evidence="2">
    <location>
        <begin position="700"/>
        <end position="723"/>
    </location>
</feature>
<dbReference type="Gene3D" id="1.10.1000.11">
    <property type="entry name" value="Arf Nucleotide-binding Site Opener,domain 2"/>
    <property type="match status" value="1"/>
</dbReference>
<feature type="region of interest" description="Disordered" evidence="2">
    <location>
        <begin position="1087"/>
        <end position="1120"/>
    </location>
</feature>
<gene>
    <name evidence="4" type="ORF">DNG_05937</name>
</gene>
<evidence type="ECO:0000256" key="1">
    <source>
        <dbReference type="SAM" id="Coils"/>
    </source>
</evidence>
<dbReference type="SMART" id="SM00222">
    <property type="entry name" value="Sec7"/>
    <property type="match status" value="1"/>
</dbReference>
<dbReference type="Pfam" id="PF15410">
    <property type="entry name" value="PH_9"/>
    <property type="match status" value="1"/>
</dbReference>
<evidence type="ECO:0000256" key="2">
    <source>
        <dbReference type="SAM" id="MobiDB-lite"/>
    </source>
</evidence>
<feature type="compositionally biased region" description="Polar residues" evidence="2">
    <location>
        <begin position="32"/>
        <end position="56"/>
    </location>
</feature>
<feature type="compositionally biased region" description="Basic and acidic residues" evidence="2">
    <location>
        <begin position="1554"/>
        <end position="1565"/>
    </location>
</feature>
<feature type="compositionally biased region" description="Gly residues" evidence="2">
    <location>
        <begin position="1289"/>
        <end position="1300"/>
    </location>
</feature>
<feature type="region of interest" description="Disordered" evidence="2">
    <location>
        <begin position="1404"/>
        <end position="1453"/>
    </location>
</feature>
<feature type="compositionally biased region" description="Pro residues" evidence="2">
    <location>
        <begin position="321"/>
        <end position="335"/>
    </location>
</feature>
<dbReference type="SUPFAM" id="SSF50729">
    <property type="entry name" value="PH domain-like"/>
    <property type="match status" value="1"/>
</dbReference>
<feature type="compositionally biased region" description="Polar residues" evidence="2">
    <location>
        <begin position="442"/>
        <end position="467"/>
    </location>
</feature>
<feature type="compositionally biased region" description="Low complexity" evidence="2">
    <location>
        <begin position="667"/>
        <end position="688"/>
    </location>
</feature>
<dbReference type="EMBL" id="ONZQ02000008">
    <property type="protein sequence ID" value="SPO03255.1"/>
    <property type="molecule type" value="Genomic_DNA"/>
</dbReference>
<dbReference type="InterPro" id="IPR023394">
    <property type="entry name" value="Sec7_C_sf"/>
</dbReference>
<dbReference type="PROSITE" id="PS50190">
    <property type="entry name" value="SEC7"/>
    <property type="match status" value="1"/>
</dbReference>
<dbReference type="SUPFAM" id="SSF48425">
    <property type="entry name" value="Sec7 domain"/>
    <property type="match status" value="1"/>
</dbReference>
<dbReference type="InterPro" id="IPR011993">
    <property type="entry name" value="PH-like_dom_sf"/>
</dbReference>
<feature type="compositionally biased region" description="Basic and acidic residues" evidence="2">
    <location>
        <begin position="595"/>
        <end position="609"/>
    </location>
</feature>
<evidence type="ECO:0000313" key="5">
    <source>
        <dbReference type="Proteomes" id="UP001187682"/>
    </source>
</evidence>